<evidence type="ECO:0000313" key="2">
    <source>
        <dbReference type="Proteomes" id="UP000434044"/>
    </source>
</evidence>
<sequence length="100" mass="10520">MPFICRNCRKCRNGLGLRAGQELAQDTAHAAPPGVKKEFSKHFPGMVAAFAAVAALSTSRCLKKALKGLKCRSPLAALLRQFAADGLSMVVILPAPADGD</sequence>
<evidence type="ECO:0000313" key="1">
    <source>
        <dbReference type="EMBL" id="MTW22801.1"/>
    </source>
</evidence>
<dbReference type="EMBL" id="WNKT01000054">
    <property type="protein sequence ID" value="MTW22801.1"/>
    <property type="molecule type" value="Genomic_DNA"/>
</dbReference>
<reference evidence="1 2" key="1">
    <citation type="submission" date="2019-11" db="EMBL/GenBank/DDBJ databases">
        <title>Whole-genome sequence of the anaerobic purple sulfur bacterium Allochromatium palmeri DSM 15591.</title>
        <authorList>
            <person name="Kyndt J.A."/>
            <person name="Meyer T.E."/>
        </authorList>
    </citation>
    <scope>NUCLEOTIDE SEQUENCE [LARGE SCALE GENOMIC DNA]</scope>
    <source>
        <strain evidence="1 2">DSM 15591</strain>
    </source>
</reference>
<dbReference type="AlphaFoldDB" id="A0A6N8EGP9"/>
<dbReference type="Proteomes" id="UP000434044">
    <property type="component" value="Unassembled WGS sequence"/>
</dbReference>
<accession>A0A6N8EGP9</accession>
<protein>
    <submittedName>
        <fullName evidence="1">Uncharacterized protein</fullName>
    </submittedName>
</protein>
<comment type="caution">
    <text evidence="1">The sequence shown here is derived from an EMBL/GenBank/DDBJ whole genome shotgun (WGS) entry which is preliminary data.</text>
</comment>
<keyword evidence="2" id="KW-1185">Reference proteome</keyword>
<gene>
    <name evidence="1" type="ORF">GJ668_17200</name>
</gene>
<organism evidence="1 2">
    <name type="scientific">Allochromatium palmeri</name>
    <dbReference type="NCBI Taxonomy" id="231048"/>
    <lineage>
        <taxon>Bacteria</taxon>
        <taxon>Pseudomonadati</taxon>
        <taxon>Pseudomonadota</taxon>
        <taxon>Gammaproteobacteria</taxon>
        <taxon>Chromatiales</taxon>
        <taxon>Chromatiaceae</taxon>
        <taxon>Allochromatium</taxon>
    </lineage>
</organism>
<proteinExistence type="predicted"/>
<name>A0A6N8EGP9_9GAMM</name>